<dbReference type="GO" id="GO:0016491">
    <property type="term" value="F:oxidoreductase activity"/>
    <property type="evidence" value="ECO:0007669"/>
    <property type="project" value="TreeGrafter"/>
</dbReference>
<dbReference type="PROSITE" id="PS00061">
    <property type="entry name" value="ADH_SHORT"/>
    <property type="match status" value="1"/>
</dbReference>
<sequence>MSSCCSQPLVEGNGEKIVVITGCDSGIGQRLVEAAAAANFVVVAAHFQEQSAAATRTTYEGNGFQVYAISADLTESVAPLVKVVETAMAAETGRQLWAVVNNAGICISGLTELLPPDAYTKTMAINFHVPVRLVYDLLPSLKKTKGSRVINISSIDGFISTGANAAYNASKHALEAYSDTLRVDMMPWDVKVAIIEPGTMKTPLALGFFDSWFKTFQEAPVDRRKPYGDAWATAHMTDGSKLIEQIASDPMITVADIMDAIQSRQPKTHYLCGGAAKYLWWPLSNLPVGMRDAELVKMAYPHPPDALDTEQGRAMVAKPIAHPEAP</sequence>
<dbReference type="AlphaFoldDB" id="A0A813F6T6"/>
<dbReference type="InterPro" id="IPR020904">
    <property type="entry name" value="Sc_DH/Rdtase_CS"/>
</dbReference>
<comment type="caution">
    <text evidence="2">The sequence shown here is derived from an EMBL/GenBank/DDBJ whole genome shotgun (WGS) entry which is preliminary data.</text>
</comment>
<keyword evidence="3" id="KW-1185">Reference proteome</keyword>
<accession>A0A813F6T6</accession>
<evidence type="ECO:0000313" key="3">
    <source>
        <dbReference type="Proteomes" id="UP000654075"/>
    </source>
</evidence>
<dbReference type="Pfam" id="PF00106">
    <property type="entry name" value="adh_short"/>
    <property type="match status" value="1"/>
</dbReference>
<dbReference type="PANTHER" id="PTHR43313">
    <property type="entry name" value="SHORT-CHAIN DEHYDROGENASE/REDUCTASE FAMILY 9C"/>
    <property type="match status" value="1"/>
</dbReference>
<dbReference type="PRINTS" id="PR00080">
    <property type="entry name" value="SDRFAMILY"/>
</dbReference>
<evidence type="ECO:0000256" key="1">
    <source>
        <dbReference type="RuleBase" id="RU000363"/>
    </source>
</evidence>
<dbReference type="GO" id="GO:0008202">
    <property type="term" value="P:steroid metabolic process"/>
    <property type="evidence" value="ECO:0007669"/>
    <property type="project" value="TreeGrafter"/>
</dbReference>
<protein>
    <submittedName>
        <fullName evidence="2">Uncharacterized protein</fullName>
    </submittedName>
</protein>
<dbReference type="SUPFAM" id="SSF51735">
    <property type="entry name" value="NAD(P)-binding Rossmann-fold domains"/>
    <property type="match status" value="1"/>
</dbReference>
<dbReference type="PANTHER" id="PTHR43313:SF1">
    <property type="entry name" value="3BETA-HYDROXYSTEROID DEHYDROGENASE DHS-16"/>
    <property type="match status" value="1"/>
</dbReference>
<proteinExistence type="inferred from homology"/>
<dbReference type="EMBL" id="CAJNNV010024473">
    <property type="protein sequence ID" value="CAE8609962.1"/>
    <property type="molecule type" value="Genomic_DNA"/>
</dbReference>
<comment type="similarity">
    <text evidence="1">Belongs to the short-chain dehydrogenases/reductases (SDR) family.</text>
</comment>
<dbReference type="PRINTS" id="PR00081">
    <property type="entry name" value="GDHRDH"/>
</dbReference>
<dbReference type="InterPro" id="IPR002347">
    <property type="entry name" value="SDR_fam"/>
</dbReference>
<evidence type="ECO:0000313" key="2">
    <source>
        <dbReference type="EMBL" id="CAE8609962.1"/>
    </source>
</evidence>
<dbReference type="InterPro" id="IPR036291">
    <property type="entry name" value="NAD(P)-bd_dom_sf"/>
</dbReference>
<name>A0A813F6T6_POLGL</name>
<dbReference type="OrthoDB" id="5296at2759"/>
<dbReference type="Proteomes" id="UP000654075">
    <property type="component" value="Unassembled WGS sequence"/>
</dbReference>
<dbReference type="Gene3D" id="3.40.50.720">
    <property type="entry name" value="NAD(P)-binding Rossmann-like Domain"/>
    <property type="match status" value="1"/>
</dbReference>
<reference evidence="2" key="1">
    <citation type="submission" date="2021-02" db="EMBL/GenBank/DDBJ databases">
        <authorList>
            <person name="Dougan E. K."/>
            <person name="Rhodes N."/>
            <person name="Thang M."/>
            <person name="Chan C."/>
        </authorList>
    </citation>
    <scope>NUCLEOTIDE SEQUENCE</scope>
</reference>
<organism evidence="2 3">
    <name type="scientific">Polarella glacialis</name>
    <name type="common">Dinoflagellate</name>
    <dbReference type="NCBI Taxonomy" id="89957"/>
    <lineage>
        <taxon>Eukaryota</taxon>
        <taxon>Sar</taxon>
        <taxon>Alveolata</taxon>
        <taxon>Dinophyceae</taxon>
        <taxon>Suessiales</taxon>
        <taxon>Suessiaceae</taxon>
        <taxon>Polarella</taxon>
    </lineage>
</organism>
<gene>
    <name evidence="2" type="ORF">PGLA1383_LOCUS27788</name>
</gene>